<keyword evidence="1" id="KW-1133">Transmembrane helix</keyword>
<keyword evidence="1" id="KW-0472">Membrane</keyword>
<name>A0A8S5PWF9_9CAUD</name>
<sequence length="41" mass="4543">METAAVFGLYVVASAIACLIISKTKIGKKMMEYMLDKLTMK</sequence>
<evidence type="ECO:0000313" key="2">
    <source>
        <dbReference type="EMBL" id="DAE11088.1"/>
    </source>
</evidence>
<feature type="transmembrane region" description="Helical" evidence="1">
    <location>
        <begin position="6"/>
        <end position="22"/>
    </location>
</feature>
<dbReference type="EMBL" id="BK015525">
    <property type="protein sequence ID" value="DAE11088.1"/>
    <property type="molecule type" value="Genomic_DNA"/>
</dbReference>
<accession>A0A8S5PWF9</accession>
<keyword evidence="1" id="KW-0812">Transmembrane</keyword>
<reference evidence="2" key="1">
    <citation type="journal article" date="2021" name="Proc. Natl. Acad. Sci. U.S.A.">
        <title>A Catalog of Tens of Thousands of Viruses from Human Metagenomes Reveals Hidden Associations with Chronic Diseases.</title>
        <authorList>
            <person name="Tisza M.J."/>
            <person name="Buck C.B."/>
        </authorList>
    </citation>
    <scope>NUCLEOTIDE SEQUENCE</scope>
    <source>
        <strain evidence="2">CtzwE5</strain>
    </source>
</reference>
<evidence type="ECO:0000256" key="1">
    <source>
        <dbReference type="SAM" id="Phobius"/>
    </source>
</evidence>
<organism evidence="2">
    <name type="scientific">Myoviridae sp. ctzwE5</name>
    <dbReference type="NCBI Taxonomy" id="2825214"/>
    <lineage>
        <taxon>Viruses</taxon>
        <taxon>Duplodnaviria</taxon>
        <taxon>Heunggongvirae</taxon>
        <taxon>Uroviricota</taxon>
        <taxon>Caudoviricetes</taxon>
    </lineage>
</organism>
<protein>
    <submittedName>
        <fullName evidence="2">Uncharacterized protein</fullName>
    </submittedName>
</protein>
<proteinExistence type="predicted"/>